<dbReference type="Proteomes" id="UP001138768">
    <property type="component" value="Unassembled WGS sequence"/>
</dbReference>
<sequence length="68" mass="8179">MIDTEIRQRGVQLLAEHLGDMEMERFIALIQREPFDYTRWRQQWFTECEESSIEDISRQAMALKESVS</sequence>
<name>A0A9X0WCK0_9GAMM</name>
<dbReference type="AlphaFoldDB" id="A0A9X0WCK0"/>
<organism evidence="1 2">
    <name type="scientific">Lamprobacter modestohalophilus</name>
    <dbReference type="NCBI Taxonomy" id="1064514"/>
    <lineage>
        <taxon>Bacteria</taxon>
        <taxon>Pseudomonadati</taxon>
        <taxon>Pseudomonadota</taxon>
        <taxon>Gammaproteobacteria</taxon>
        <taxon>Chromatiales</taxon>
        <taxon>Chromatiaceae</taxon>
        <taxon>Lamprobacter</taxon>
    </lineage>
</organism>
<comment type="caution">
    <text evidence="1">The sequence shown here is derived from an EMBL/GenBank/DDBJ whole genome shotgun (WGS) entry which is preliminary data.</text>
</comment>
<proteinExistence type="predicted"/>
<protein>
    <submittedName>
        <fullName evidence="1">Uncharacterized protein</fullName>
    </submittedName>
</protein>
<evidence type="ECO:0000313" key="1">
    <source>
        <dbReference type="EMBL" id="MBK1621023.1"/>
    </source>
</evidence>
<keyword evidence="2" id="KW-1185">Reference proteome</keyword>
<dbReference type="EMBL" id="NRRY01000056">
    <property type="protein sequence ID" value="MBK1621023.1"/>
    <property type="molecule type" value="Genomic_DNA"/>
</dbReference>
<accession>A0A9X0WCK0</accession>
<evidence type="ECO:0000313" key="2">
    <source>
        <dbReference type="Proteomes" id="UP001138768"/>
    </source>
</evidence>
<gene>
    <name evidence="1" type="ORF">CKO42_21880</name>
</gene>
<dbReference type="RefSeq" id="WP_200248957.1">
    <property type="nucleotide sequence ID" value="NZ_NRRY01000056.1"/>
</dbReference>
<reference evidence="1 2" key="1">
    <citation type="journal article" date="2020" name="Microorganisms">
        <title>Osmotic Adaptation and Compatible Solute Biosynthesis of Phototrophic Bacteria as Revealed from Genome Analyses.</title>
        <authorList>
            <person name="Imhoff J.F."/>
            <person name="Rahn T."/>
            <person name="Kunzel S."/>
            <person name="Keller A."/>
            <person name="Neulinger S.C."/>
        </authorList>
    </citation>
    <scope>NUCLEOTIDE SEQUENCE [LARGE SCALE GENOMIC DNA]</scope>
    <source>
        <strain evidence="1 2">DSM 25653</strain>
    </source>
</reference>